<dbReference type="Gene3D" id="3.90.550.10">
    <property type="entry name" value="Spore Coat Polysaccharide Biosynthesis Protein SpsA, Chain A"/>
    <property type="match status" value="1"/>
</dbReference>
<dbReference type="InterPro" id="IPR029044">
    <property type="entry name" value="Nucleotide-diphossugar_trans"/>
</dbReference>
<evidence type="ECO:0000256" key="5">
    <source>
        <dbReference type="ARBA" id="ARBA00022741"/>
    </source>
</evidence>
<protein>
    <recommendedName>
        <fullName evidence="3 12">Ribonucleoside-diphosphate reductase</fullName>
        <ecNumber evidence="3 12">1.17.4.1</ecNumber>
    </recommendedName>
</protein>
<dbReference type="InterPro" id="IPR013346">
    <property type="entry name" value="NrdE_NrdA_C"/>
</dbReference>
<feature type="region of interest" description="Disordered" evidence="13">
    <location>
        <begin position="1678"/>
        <end position="1829"/>
    </location>
</feature>
<evidence type="ECO:0000313" key="17">
    <source>
        <dbReference type="Proteomes" id="UP000186817"/>
    </source>
</evidence>
<feature type="region of interest" description="Disordered" evidence="13">
    <location>
        <begin position="2341"/>
        <end position="2384"/>
    </location>
</feature>
<evidence type="ECO:0000256" key="6">
    <source>
        <dbReference type="ARBA" id="ARBA00022840"/>
    </source>
</evidence>
<dbReference type="InterPro" id="IPR029063">
    <property type="entry name" value="SAM-dependent_MTases_sf"/>
</dbReference>
<keyword evidence="14" id="KW-0472">Membrane</keyword>
<dbReference type="InterPro" id="IPR039718">
    <property type="entry name" value="Rrm1"/>
</dbReference>
<keyword evidence="5 11" id="KW-0547">Nucleotide-binding</keyword>
<dbReference type="PROSITE" id="PS51161">
    <property type="entry name" value="ATP_CONE"/>
    <property type="match status" value="1"/>
</dbReference>
<evidence type="ECO:0000256" key="1">
    <source>
        <dbReference type="ARBA" id="ARBA00010406"/>
    </source>
</evidence>
<dbReference type="Gene3D" id="3.20.70.20">
    <property type="match status" value="1"/>
</dbReference>
<dbReference type="Proteomes" id="UP000186817">
    <property type="component" value="Unassembled WGS sequence"/>
</dbReference>
<feature type="region of interest" description="Disordered" evidence="13">
    <location>
        <begin position="1478"/>
        <end position="1565"/>
    </location>
</feature>
<evidence type="ECO:0000256" key="4">
    <source>
        <dbReference type="ARBA" id="ARBA00022533"/>
    </source>
</evidence>
<proteinExistence type="inferred from homology"/>
<keyword evidence="4" id="KW-0021">Allosteric enzyme</keyword>
<evidence type="ECO:0000256" key="14">
    <source>
        <dbReference type="SAM" id="Phobius"/>
    </source>
</evidence>
<evidence type="ECO:0000256" key="12">
    <source>
        <dbReference type="RuleBase" id="RU003410"/>
    </source>
</evidence>
<dbReference type="CDD" id="cd01679">
    <property type="entry name" value="RNR_I"/>
    <property type="match status" value="1"/>
</dbReference>
<feature type="compositionally biased region" description="Basic and acidic residues" evidence="13">
    <location>
        <begin position="1749"/>
        <end position="1765"/>
    </location>
</feature>
<keyword evidence="14" id="KW-1133">Transmembrane helix</keyword>
<dbReference type="CDD" id="cd02440">
    <property type="entry name" value="AdoMet_MTases"/>
    <property type="match status" value="1"/>
</dbReference>
<gene>
    <name evidence="16" type="primary">RNR1</name>
    <name evidence="16" type="ORF">AK812_SmicGene16754</name>
</gene>
<dbReference type="Pfam" id="PF09837">
    <property type="entry name" value="DUF2064"/>
    <property type="match status" value="1"/>
</dbReference>
<feature type="compositionally biased region" description="Basic residues" evidence="13">
    <location>
        <begin position="1478"/>
        <end position="1487"/>
    </location>
</feature>
<evidence type="ECO:0000256" key="13">
    <source>
        <dbReference type="SAM" id="MobiDB-lite"/>
    </source>
</evidence>
<dbReference type="PROSITE" id="PS00089">
    <property type="entry name" value="RIBORED_LARGE"/>
    <property type="match status" value="1"/>
</dbReference>
<feature type="transmembrane region" description="Helical" evidence="14">
    <location>
        <begin position="1382"/>
        <end position="1404"/>
    </location>
</feature>
<feature type="domain" description="ATP-cone" evidence="15">
    <location>
        <begin position="483"/>
        <end position="574"/>
    </location>
</feature>
<dbReference type="Pfam" id="PF03477">
    <property type="entry name" value="ATP-cone"/>
    <property type="match status" value="1"/>
</dbReference>
<dbReference type="EMBL" id="LSRX01000323">
    <property type="protein sequence ID" value="OLQ00577.1"/>
    <property type="molecule type" value="Genomic_DNA"/>
</dbReference>
<dbReference type="Pfam" id="PF13649">
    <property type="entry name" value="Methyltransf_25"/>
    <property type="match status" value="1"/>
</dbReference>
<dbReference type="InterPro" id="IPR008926">
    <property type="entry name" value="RNR_R1-su_N"/>
</dbReference>
<reference evidence="16 17" key="1">
    <citation type="submission" date="2016-02" db="EMBL/GenBank/DDBJ databases">
        <title>Genome analysis of coral dinoflagellate symbionts highlights evolutionary adaptations to a symbiotic lifestyle.</title>
        <authorList>
            <person name="Aranda M."/>
            <person name="Li Y."/>
            <person name="Liew Y.J."/>
            <person name="Baumgarten S."/>
            <person name="Simakov O."/>
            <person name="Wilson M."/>
            <person name="Piel J."/>
            <person name="Ashoor H."/>
            <person name="Bougouffa S."/>
            <person name="Bajic V.B."/>
            <person name="Ryu T."/>
            <person name="Ravasi T."/>
            <person name="Bayer T."/>
            <person name="Micklem G."/>
            <person name="Kim H."/>
            <person name="Bhak J."/>
            <person name="Lajeunesse T.C."/>
            <person name="Voolstra C.R."/>
        </authorList>
    </citation>
    <scope>NUCLEOTIDE SEQUENCE [LARGE SCALE GENOMIC DNA]</scope>
    <source>
        <strain evidence="16 17">CCMP2467</strain>
    </source>
</reference>
<dbReference type="InterPro" id="IPR013509">
    <property type="entry name" value="RNR_lsu_N"/>
</dbReference>
<comment type="similarity">
    <text evidence="1 12">Belongs to the ribonucleoside diphosphate reductase large chain family.</text>
</comment>
<dbReference type="InterPro" id="IPR005144">
    <property type="entry name" value="ATP-cone_dom"/>
</dbReference>
<dbReference type="GO" id="GO:0005524">
    <property type="term" value="F:ATP binding"/>
    <property type="evidence" value="ECO:0007669"/>
    <property type="project" value="UniProtKB-UniRule"/>
</dbReference>
<dbReference type="GO" id="GO:0005971">
    <property type="term" value="C:ribonucleoside-diphosphate reductase complex"/>
    <property type="evidence" value="ECO:0007669"/>
    <property type="project" value="TreeGrafter"/>
</dbReference>
<dbReference type="PANTHER" id="PTHR11573">
    <property type="entry name" value="RIBONUCLEOSIDE-DIPHOSPHATE REDUCTASE LARGE CHAIN"/>
    <property type="match status" value="1"/>
</dbReference>
<dbReference type="SUPFAM" id="SSF53335">
    <property type="entry name" value="S-adenosyl-L-methionine-dependent methyltransferases"/>
    <property type="match status" value="1"/>
</dbReference>
<dbReference type="GO" id="GO:0009263">
    <property type="term" value="P:deoxyribonucleotide biosynthetic process"/>
    <property type="evidence" value="ECO:0007669"/>
    <property type="project" value="UniProtKB-KW"/>
</dbReference>
<dbReference type="NCBIfam" id="TIGR02506">
    <property type="entry name" value="NrdE_NrdA"/>
    <property type="match status" value="1"/>
</dbReference>
<evidence type="ECO:0000256" key="10">
    <source>
        <dbReference type="ARBA" id="ARBA00047754"/>
    </source>
</evidence>
<evidence type="ECO:0000259" key="15">
    <source>
        <dbReference type="PROSITE" id="PS51161"/>
    </source>
</evidence>
<comment type="function">
    <text evidence="9 12">Provides the precursors necessary for DNA synthesis. Catalyzes the biosynthesis of deoxyribonucleotides from the corresponding ribonucleotides.</text>
</comment>
<feature type="compositionally biased region" description="Acidic residues" evidence="13">
    <location>
        <begin position="1338"/>
        <end position="1350"/>
    </location>
</feature>
<dbReference type="SUPFAM" id="SSF53448">
    <property type="entry name" value="Nucleotide-diphospho-sugar transferases"/>
    <property type="match status" value="1"/>
</dbReference>
<dbReference type="InterPro" id="IPR000788">
    <property type="entry name" value="RNR_lg_C"/>
</dbReference>
<sequence>MAARLPLCVFAKPPRPGRAKTRLAASIGDDAACRLATAFINDFISMASNLSWAYPVLATTEDGMEPSSFPPTAFPSDVHPASVPRWRQPDGDLGAKLEGIVRQGLELAEATICLGADSPGRPAQRLEDTRQALLNGYDAVLGPSEDGGYDLMALKRCPPGLLADLPWSQPTTFEATKKRLEEQGLRVAVLSKWWDVDEVEDLKRLQELLQDEEGKQRAPATAAVMAEVGGGLDQKVLVSSPRVCRLLYPARLGRRVCARLPDCHLERCQRPMAINAISGPLSNSQDKGSAKRKEVSEVAEEATEEAAGYGDGVEYWNKRYRGDPNPFEWLESFAELESLIKEATSGRTDASVLHVGCGNSLLPEAMYDHGYKDVTNIDVAEVCIQQMAERNRTMRPELKWFEMDATEMGLIESSFDTVIDKSVLDTFACGDNAPNVINKYLLEIGALLLAPCTASLTRPRCPRFYKSLHPSPTVTVPFAMAPMYVVKRDGQSQEVKFDAITRRIKNLCDGLDSRFVDPVPVTQKVVEGFYNGISTSEVDTLAAETCAYMSQKHPDFSTLAARIAVSNLHKNTSDSFYETCKILRDYIDKQGRPAALLAENVWEFIQANAEALDQAIDYKRDLGYDYFGFKTLEKSYLLRVHGKIVERPQHMIMRAACGIHMGDLEAALETYDLMSRKFFTHATPTLFNAGTPKPQMSSCFLLKLQDDSIEGIYDTLKQCASISKSAGGIGVAISNVRASGSYIRGTNGHSNGIVPMLRNFNETARYVDQGGGKRKGSFAMYLEPWHANVFDFLELRKNHGKEEQRARDLFYGLWIPDLFMKRVKDNQDWTLFCPNEAYDEESGKGLMDFWGQEFEELYTRLEREGKGRKTVKAQQLWFRILESQMETGTPYMLYKDHANRKSNQQNLGTIHCSNLCTEIIEYTAKDEVAVCNLASISLPAFASSDGTYDFQRLYQVTKVVTRNLNKVIDRNYYPVVEARKSNLRHRPVGLGVQGLADAFLIMKLPFESEAAKQLNEDIFETIYFAACEASCELAETCGPYETYGGSPASKGLLQFDLWDRKPRSGRWNWEGLKDRIAQFGLRNSLLVAPMPTASTAQILGNNESFEPYTQNLYVRRVLSGEFVQVNRHLLKDLIQRGMWNEELRVQLVAHNGSVQRMDLPQDLKELYKTVWEIRQKVVLDMAGDRGAYIDQSQSLNIHMTDVTTAKLSSMHFHGWQLGLKTGLYYLRTKAAADAIKFTVDVQKLSKTARSDKSLASDSDASTAASARLRETLTSLDEPLGRKVQRVLRPRGTCFGSFQRNRSLRNPIHSYSEFPYSSLPYHEPQHKSWADRVDMRVGDDDDDDDDDDRDCEEEEVRPFPLQIALWFCLAFVVGAVRGAAYDCATMAVLSSLGFASALYVILFLMKWGCSVRSTGRGGRQTQNFRRLGSRRRARLRRLLRKAARARQRRREIGIAADKRALRRRIVAFNAVWRAGRRRKWNRKRRRLRDGRASSQALLGPVPPKAEKADGAAVVRAPKRSGDGWKGRGWGPLLRCGSRGGRDVHSSATPSSEGSRTERAGGKQPPLVANAAPDAAASDAARAHWEHLGARVYGAGCSPGVGAEGKGIVVDFTKVVDGSASSRIRFSLLHSFRFDKWLWMRVGEALHPGPQAPRRSKKAGLTKGDVKRLVKSMVLQLAEQFFGPPPPGQAASENPVPRSPKGKGKAAKGSPEQGKGRPAPQWAPEAEKGEQGGGKSPEQGKGRLAPQWAPEAEKSEKGGGKAGKDGKATPPWRRSRGPAGGDTPESASAALGLQSTAKGKGKPEGAGKGKGKGDDAGAEPAPRARARRWQRDGWQQVKWKLRRNDLNFSAVISTAEDLERELDKGEAVLVYTDNPQDLQEFGELMRGGCHPQSLLVYDGEATAEGRGEDTTFFFQPLKWADLTLNQPALLWETQRRLAVGIDLRDARDAVRQVAFEWNVDELEEVLKDVGFEQVEVQARYRDRRAVRWTFLALRAGRRDYVPIKIEDADLGILELEASRHRRQGRKEQAREAIKPERRQSVAVRSQEATEVRGKGAKGAVAEAGHSGPESPRDPFEDLLTLEGNVATGSEAGDNPMIGNKRQAAAVAPVAKKPKQPRLALPPGATVISNDGRGNCPAADVAQALTSHGGKQVSHRGVRRAMTKWMREQASHLQPLWDGRDTSDQPCQQSFAEYLSDVEAVGSWCVNLEVYAMSRGLPANLLVLDFDSETTFKFASQADSDPFIVLKFSSKHYEWIKCSPEALVDIWCHAAVGNTAGGRGGGFMCIDTASETSVAAVAPAAGVLEGGRTPRMVLHCLWRLHGGHMVFDDLSAVGSGLPSAAGPSSSLAGDLDSVRAHRPSRSWPTPADLRSLSSASSTRPAVLPPRRRLRSKTNHWVSLSAVAKAGADVEVPVEAEPLLELSVPEHLGYQPKRSKYRVGAVVRWPCPLCPMVIETTSPDTLQKRRYDHCHRQHGGQGLPGMKRVNFDAFRTLGPDEPEDWRCPLCNWGLPVGTRGGMTSKTFAAAKERHRKAKRRHISRQEYLAKIKARGARKPAHRMRARVRLLNAGVAKRQKEGLAAIPLAWSCMKCGMCTRVAKRRQLHERHCHAYDKSILEGVRARHRESYEEAKTLGHGVDPDLLTQLYVNADLAMGGDGQLS</sequence>
<evidence type="ECO:0000313" key="16">
    <source>
        <dbReference type="EMBL" id="OLQ00577.1"/>
    </source>
</evidence>
<comment type="catalytic activity">
    <reaction evidence="10 12">
        <text>a 2'-deoxyribonucleoside 5'-diphosphate + [thioredoxin]-disulfide + H2O = a ribonucleoside 5'-diphosphate + [thioredoxin]-dithiol</text>
        <dbReference type="Rhea" id="RHEA:23252"/>
        <dbReference type="Rhea" id="RHEA-COMP:10698"/>
        <dbReference type="Rhea" id="RHEA-COMP:10700"/>
        <dbReference type="ChEBI" id="CHEBI:15377"/>
        <dbReference type="ChEBI" id="CHEBI:29950"/>
        <dbReference type="ChEBI" id="CHEBI:50058"/>
        <dbReference type="ChEBI" id="CHEBI:57930"/>
        <dbReference type="ChEBI" id="CHEBI:73316"/>
        <dbReference type="EC" id="1.17.4.1"/>
    </reaction>
</comment>
<dbReference type="Gene3D" id="3.40.50.150">
    <property type="entry name" value="Vaccinia Virus protein VP39"/>
    <property type="match status" value="1"/>
</dbReference>
<feature type="region of interest" description="Disordered" evidence="13">
    <location>
        <begin position="2018"/>
        <end position="2072"/>
    </location>
</feature>
<feature type="transmembrane region" description="Helical" evidence="14">
    <location>
        <begin position="1358"/>
        <end position="1375"/>
    </location>
</feature>
<dbReference type="Pfam" id="PF02867">
    <property type="entry name" value="Ribonuc_red_lgC"/>
    <property type="match status" value="1"/>
</dbReference>
<dbReference type="OrthoDB" id="3000483at2759"/>
<dbReference type="Pfam" id="PF00317">
    <property type="entry name" value="Ribonuc_red_lgN"/>
    <property type="match status" value="1"/>
</dbReference>
<dbReference type="InterPro" id="IPR041698">
    <property type="entry name" value="Methyltransf_25"/>
</dbReference>
<feature type="region of interest" description="Disordered" evidence="13">
    <location>
        <begin position="1329"/>
        <end position="1350"/>
    </location>
</feature>
<dbReference type="EC" id="1.17.4.1" evidence="3 12"/>
<evidence type="ECO:0000256" key="2">
    <source>
        <dbReference type="ARBA" id="ARBA00011771"/>
    </source>
</evidence>
<dbReference type="FunFam" id="3.20.70.20:FF:000010">
    <property type="entry name" value="Ribonucleoside-diphosphate reductase"/>
    <property type="match status" value="1"/>
</dbReference>
<keyword evidence="8 12" id="KW-0215">Deoxyribonucleotide synthesis</keyword>
<comment type="subunit">
    <text evidence="2">Heterodimer of a large and a small subunit.</text>
</comment>
<evidence type="ECO:0000256" key="9">
    <source>
        <dbReference type="ARBA" id="ARBA00024942"/>
    </source>
</evidence>
<dbReference type="SUPFAM" id="SSF51998">
    <property type="entry name" value="PFL-like glycyl radical enzymes"/>
    <property type="match status" value="1"/>
</dbReference>
<dbReference type="Pfam" id="PF02338">
    <property type="entry name" value="OTU"/>
    <property type="match status" value="1"/>
</dbReference>
<keyword evidence="14" id="KW-0812">Transmembrane</keyword>
<feature type="compositionally biased region" description="Basic and acidic residues" evidence="13">
    <location>
        <begin position="1799"/>
        <end position="1813"/>
    </location>
</feature>
<keyword evidence="6 11" id="KW-0067">ATP-binding</keyword>
<organism evidence="16 17">
    <name type="scientific">Symbiodinium microadriaticum</name>
    <name type="common">Dinoflagellate</name>
    <name type="synonym">Zooxanthella microadriatica</name>
    <dbReference type="NCBI Taxonomy" id="2951"/>
    <lineage>
        <taxon>Eukaryota</taxon>
        <taxon>Sar</taxon>
        <taxon>Alveolata</taxon>
        <taxon>Dinophyceae</taxon>
        <taxon>Suessiales</taxon>
        <taxon>Symbiodiniaceae</taxon>
        <taxon>Symbiodinium</taxon>
    </lineage>
</organism>
<evidence type="ECO:0000256" key="8">
    <source>
        <dbReference type="ARBA" id="ARBA00023116"/>
    </source>
</evidence>
<feature type="compositionally biased region" description="Basic and acidic residues" evidence="13">
    <location>
        <begin position="2023"/>
        <end position="2037"/>
    </location>
</feature>
<dbReference type="PRINTS" id="PR01183">
    <property type="entry name" value="RIBORDTASEM1"/>
</dbReference>
<comment type="caution">
    <text evidence="16">The sequence shown here is derived from an EMBL/GenBank/DDBJ whole genome shotgun (WGS) entry which is preliminary data.</text>
</comment>
<dbReference type="InterPro" id="IPR018641">
    <property type="entry name" value="Trfase_1_rSAM/seldom-assoc"/>
</dbReference>
<dbReference type="SUPFAM" id="SSF54001">
    <property type="entry name" value="Cysteine proteinases"/>
    <property type="match status" value="1"/>
</dbReference>
<dbReference type="InterPro" id="IPR003323">
    <property type="entry name" value="OTU_dom"/>
</dbReference>
<evidence type="ECO:0000256" key="7">
    <source>
        <dbReference type="ARBA" id="ARBA00023002"/>
    </source>
</evidence>
<name>A0A1Q9DZK2_SYMMI</name>
<accession>A0A1Q9DZK2</accession>
<dbReference type="SUPFAM" id="SSF48168">
    <property type="entry name" value="R1 subunit of ribonucleotide reductase, N-terminal domain"/>
    <property type="match status" value="1"/>
</dbReference>
<dbReference type="PANTHER" id="PTHR11573:SF6">
    <property type="entry name" value="RIBONUCLEOSIDE-DIPHOSPHATE REDUCTASE LARGE SUBUNIT"/>
    <property type="match status" value="1"/>
</dbReference>
<dbReference type="Gene3D" id="3.90.70.80">
    <property type="match status" value="1"/>
</dbReference>
<keyword evidence="17" id="KW-1185">Reference proteome</keyword>
<dbReference type="UniPathway" id="UPA00326"/>
<evidence type="ECO:0000256" key="3">
    <source>
        <dbReference type="ARBA" id="ARBA00012274"/>
    </source>
</evidence>
<dbReference type="InterPro" id="IPR038765">
    <property type="entry name" value="Papain-like_cys_pep_sf"/>
</dbReference>
<dbReference type="GO" id="GO:0004748">
    <property type="term" value="F:ribonucleoside-diphosphate reductase activity, thioredoxin disulfide as acceptor"/>
    <property type="evidence" value="ECO:0007669"/>
    <property type="project" value="UniProtKB-EC"/>
</dbReference>
<keyword evidence="7 12" id="KW-0560">Oxidoreductase</keyword>
<evidence type="ECO:0000256" key="11">
    <source>
        <dbReference type="PROSITE-ProRule" id="PRU00492"/>
    </source>
</evidence>
<dbReference type="CDD" id="cd22744">
    <property type="entry name" value="OTU"/>
    <property type="match status" value="1"/>
</dbReference>